<evidence type="ECO:0008006" key="2">
    <source>
        <dbReference type="Google" id="ProtNLM"/>
    </source>
</evidence>
<feature type="non-terminal residue" evidence="1">
    <location>
        <position position="1"/>
    </location>
</feature>
<reference evidence="1" key="1">
    <citation type="journal article" date="2014" name="Front. Microbiol.">
        <title>High frequency of phylogenetically diverse reductive dehalogenase-homologous genes in deep subseafloor sedimentary metagenomes.</title>
        <authorList>
            <person name="Kawai M."/>
            <person name="Futagami T."/>
            <person name="Toyoda A."/>
            <person name="Takaki Y."/>
            <person name="Nishi S."/>
            <person name="Hori S."/>
            <person name="Arai W."/>
            <person name="Tsubouchi T."/>
            <person name="Morono Y."/>
            <person name="Uchiyama I."/>
            <person name="Ito T."/>
            <person name="Fujiyama A."/>
            <person name="Inagaki F."/>
            <person name="Takami H."/>
        </authorList>
    </citation>
    <scope>NUCLEOTIDE SEQUENCE</scope>
    <source>
        <strain evidence="1">Expedition CK06-06</strain>
    </source>
</reference>
<evidence type="ECO:0000313" key="1">
    <source>
        <dbReference type="EMBL" id="GAH81330.1"/>
    </source>
</evidence>
<dbReference type="SUPFAM" id="SSF49265">
    <property type="entry name" value="Fibronectin type III"/>
    <property type="match status" value="1"/>
</dbReference>
<name>X1JIK0_9ZZZZ</name>
<dbReference type="EMBL" id="BARU01042113">
    <property type="protein sequence ID" value="GAH81330.1"/>
    <property type="molecule type" value="Genomic_DNA"/>
</dbReference>
<accession>X1JIK0</accession>
<dbReference type="InterPro" id="IPR036116">
    <property type="entry name" value="FN3_sf"/>
</dbReference>
<dbReference type="AlphaFoldDB" id="X1JIK0"/>
<protein>
    <recommendedName>
        <fullName evidence="2">Fibronectin type-III domain-containing protein</fullName>
    </recommendedName>
</protein>
<dbReference type="InterPro" id="IPR013783">
    <property type="entry name" value="Ig-like_fold"/>
</dbReference>
<gene>
    <name evidence="1" type="ORF">S03H2_64774</name>
</gene>
<organism evidence="1">
    <name type="scientific">marine sediment metagenome</name>
    <dbReference type="NCBI Taxonomy" id="412755"/>
    <lineage>
        <taxon>unclassified sequences</taxon>
        <taxon>metagenomes</taxon>
        <taxon>ecological metagenomes</taxon>
    </lineage>
</organism>
<dbReference type="Gene3D" id="2.60.40.10">
    <property type="entry name" value="Immunoglobulins"/>
    <property type="match status" value="1"/>
</dbReference>
<sequence>RGIVYGTTSQGDPGNVAPAVSGYDSYEEEAGSFGTGAFTGALTSLEPKTTYYVRAYAHNSAGYSYGAEVSLTTLAAVPTVTTDPASNIEPTTVTLNGTLDYDGGVACDCGFEYGETTDYGTTTDTESKTTGETFSQGLLGLKSGTVYHFRAIATNSAGTSYGADRTFHTEALSAAAHQALGKGYPLGRAEV</sequence>
<proteinExistence type="predicted"/>
<comment type="caution">
    <text evidence="1">The sequence shown here is derived from an EMBL/GenBank/DDBJ whole genome shotgun (WGS) entry which is preliminary data.</text>
</comment>